<protein>
    <recommendedName>
        <fullName evidence="8">tRNA-specific adenosine deaminase</fullName>
        <ecNumber evidence="8">3.5.4.33</ecNumber>
    </recommendedName>
</protein>
<feature type="binding site" evidence="8">
    <location>
        <position position="86"/>
    </location>
    <ligand>
        <name>Zn(2+)</name>
        <dbReference type="ChEBI" id="CHEBI:29105"/>
        <note>catalytic</note>
    </ligand>
</feature>
<organism evidence="10 11">
    <name type="scientific">Candidatus Profftella armatura</name>
    <name type="common">Diaphorina cf. continua</name>
    <dbReference type="NCBI Taxonomy" id="2661583"/>
    <lineage>
        <taxon>Bacteria</taxon>
        <taxon>Pseudomonadati</taxon>
        <taxon>Pseudomonadota</taxon>
        <taxon>Betaproteobacteria</taxon>
        <taxon>Candidatus Profftella</taxon>
    </lineage>
</organism>
<evidence type="ECO:0000256" key="7">
    <source>
        <dbReference type="ARBA" id="ARBA00048045"/>
    </source>
</evidence>
<dbReference type="InterPro" id="IPR016193">
    <property type="entry name" value="Cytidine_deaminase-like"/>
</dbReference>
<dbReference type="EMBL" id="AP023215">
    <property type="protein sequence ID" value="BCG49780.1"/>
    <property type="molecule type" value="Genomic_DNA"/>
</dbReference>
<dbReference type="CDD" id="cd01285">
    <property type="entry name" value="nucleoside_deaminase"/>
    <property type="match status" value="1"/>
</dbReference>
<feature type="binding site" evidence="8">
    <location>
        <position position="83"/>
    </location>
    <ligand>
        <name>Zn(2+)</name>
        <dbReference type="ChEBI" id="CHEBI:29105"/>
        <note>catalytic</note>
    </ligand>
</feature>
<keyword evidence="5 8" id="KW-0378">Hydrolase</keyword>
<keyword evidence="11" id="KW-1185">Reference proteome</keyword>
<dbReference type="AlphaFoldDB" id="A0A7R6W122"/>
<feature type="domain" description="CMP/dCMP-type deaminase" evidence="9">
    <location>
        <begin position="1"/>
        <end position="148"/>
    </location>
</feature>
<dbReference type="InterPro" id="IPR028883">
    <property type="entry name" value="tRNA_aden_deaminase"/>
</dbReference>
<comment type="function">
    <text evidence="8">Catalyzes the deamination of adenosine to inosine at the wobble position 34 of tRNA(Arg2).</text>
</comment>
<comment type="subunit">
    <text evidence="2 8">Homodimer.</text>
</comment>
<dbReference type="HAMAP" id="MF_00972">
    <property type="entry name" value="tRNA_aden_deaminase"/>
    <property type="match status" value="1"/>
</dbReference>
<feature type="active site" description="Proton donor" evidence="8">
    <location>
        <position position="54"/>
    </location>
</feature>
<evidence type="ECO:0000256" key="4">
    <source>
        <dbReference type="ARBA" id="ARBA00022723"/>
    </source>
</evidence>
<evidence type="ECO:0000256" key="5">
    <source>
        <dbReference type="ARBA" id="ARBA00022801"/>
    </source>
</evidence>
<accession>A0A7R6W122</accession>
<evidence type="ECO:0000256" key="6">
    <source>
        <dbReference type="ARBA" id="ARBA00022833"/>
    </source>
</evidence>
<dbReference type="GO" id="GO:0002100">
    <property type="term" value="P:tRNA wobble adenosine to inosine editing"/>
    <property type="evidence" value="ECO:0007669"/>
    <property type="project" value="UniProtKB-UniRule"/>
</dbReference>
<comment type="cofactor">
    <cofactor evidence="8">
        <name>Zn(2+)</name>
        <dbReference type="ChEBI" id="CHEBI:29105"/>
    </cofactor>
    <text evidence="8">Binds 1 zinc ion per subunit.</text>
</comment>
<dbReference type="InterPro" id="IPR016192">
    <property type="entry name" value="APOBEC/CMP_deaminase_Zn-bd"/>
</dbReference>
<name>A0A7R6W122_9PROT</name>
<dbReference type="PANTHER" id="PTHR11079">
    <property type="entry name" value="CYTOSINE DEAMINASE FAMILY MEMBER"/>
    <property type="match status" value="1"/>
</dbReference>
<dbReference type="PROSITE" id="PS00903">
    <property type="entry name" value="CYT_DCMP_DEAMINASES_1"/>
    <property type="match status" value="1"/>
</dbReference>
<dbReference type="RefSeq" id="WP_201329765.1">
    <property type="nucleotide sequence ID" value="NZ_AP023215.1"/>
</dbReference>
<dbReference type="Gene3D" id="3.40.140.10">
    <property type="entry name" value="Cytidine Deaminase, domain 2"/>
    <property type="match status" value="1"/>
</dbReference>
<dbReference type="Pfam" id="PF00383">
    <property type="entry name" value="dCMP_cyt_deam_1"/>
    <property type="match status" value="1"/>
</dbReference>
<evidence type="ECO:0000313" key="11">
    <source>
        <dbReference type="Proteomes" id="UP000595708"/>
    </source>
</evidence>
<keyword evidence="4 8" id="KW-0479">Metal-binding</keyword>
<sequence length="160" mass="17932">MNSIKFMKLALLQAKLAWRAGEVPVGAVLVKNNIVISCGYNQQITRNDPTAHAEIIALRIASKALNNYRFSKNYKIYVTLEPCAMCAGAIIHVRLGEIIYGTPSLKTGACGSIINLFKEKKLNHHTILTGGVMKKQCEKLLKSFFIKRRNFIKNKNINIK</sequence>
<evidence type="ECO:0000256" key="1">
    <source>
        <dbReference type="ARBA" id="ARBA00010669"/>
    </source>
</evidence>
<proteinExistence type="inferred from homology"/>
<feature type="binding site" evidence="8">
    <location>
        <position position="52"/>
    </location>
    <ligand>
        <name>Zn(2+)</name>
        <dbReference type="ChEBI" id="CHEBI:29105"/>
        <note>catalytic</note>
    </ligand>
</feature>
<comment type="similarity">
    <text evidence="1">Belongs to the cytidine and deoxycytidylate deaminase family. ADAT2 subfamily.</text>
</comment>
<reference evidence="10 11" key="1">
    <citation type="journal article" date="2020" name="Genome Biol. Evol.">
        <title>Comparative Genomics Underlines Multiple Roles of Profftella, an Obligate Symbiont of Psyllids: Providing Toxins, Vitamins, and Carotenoids.</title>
        <authorList>
            <person name="Nakabachi A."/>
            <person name="Piel J."/>
            <person name="Malenovsky I."/>
            <person name="Hirose Y."/>
        </authorList>
    </citation>
    <scope>NUCLEOTIDE SEQUENCE [LARGE SCALE GENOMIC DNA]</scope>
    <source>
        <strain evidence="10 11">Dco</strain>
    </source>
</reference>
<dbReference type="Proteomes" id="UP000595708">
    <property type="component" value="Chromosome"/>
</dbReference>
<gene>
    <name evidence="8 10" type="primary">tadA</name>
    <name evidence="10" type="ORF">PADco_3600</name>
</gene>
<dbReference type="PANTHER" id="PTHR11079:SF202">
    <property type="entry name" value="TRNA-SPECIFIC ADENOSINE DEAMINASE"/>
    <property type="match status" value="1"/>
</dbReference>
<evidence type="ECO:0000256" key="2">
    <source>
        <dbReference type="ARBA" id="ARBA00011738"/>
    </source>
</evidence>
<keyword evidence="6 8" id="KW-0862">Zinc</keyword>
<keyword evidence="3 8" id="KW-0819">tRNA processing</keyword>
<comment type="catalytic activity">
    <reaction evidence="7 8">
        <text>adenosine(34) in tRNA + H2O + H(+) = inosine(34) in tRNA + NH4(+)</text>
        <dbReference type="Rhea" id="RHEA:43168"/>
        <dbReference type="Rhea" id="RHEA-COMP:10373"/>
        <dbReference type="Rhea" id="RHEA-COMP:10374"/>
        <dbReference type="ChEBI" id="CHEBI:15377"/>
        <dbReference type="ChEBI" id="CHEBI:15378"/>
        <dbReference type="ChEBI" id="CHEBI:28938"/>
        <dbReference type="ChEBI" id="CHEBI:74411"/>
        <dbReference type="ChEBI" id="CHEBI:82852"/>
        <dbReference type="EC" id="3.5.4.33"/>
    </reaction>
</comment>
<dbReference type="EC" id="3.5.4.33" evidence="8"/>
<evidence type="ECO:0000256" key="3">
    <source>
        <dbReference type="ARBA" id="ARBA00022694"/>
    </source>
</evidence>
<evidence type="ECO:0000313" key="10">
    <source>
        <dbReference type="EMBL" id="BCG49780.1"/>
    </source>
</evidence>
<evidence type="ECO:0000259" key="9">
    <source>
        <dbReference type="PROSITE" id="PS51747"/>
    </source>
</evidence>
<dbReference type="SUPFAM" id="SSF53927">
    <property type="entry name" value="Cytidine deaminase-like"/>
    <property type="match status" value="1"/>
</dbReference>
<dbReference type="InterPro" id="IPR002125">
    <property type="entry name" value="CMP_dCMP_dom"/>
</dbReference>
<dbReference type="KEGG" id="parm:PADco_3600"/>
<dbReference type="PROSITE" id="PS51747">
    <property type="entry name" value="CYT_DCMP_DEAMINASES_2"/>
    <property type="match status" value="1"/>
</dbReference>
<evidence type="ECO:0000256" key="8">
    <source>
        <dbReference type="HAMAP-Rule" id="MF_00972"/>
    </source>
</evidence>
<dbReference type="GO" id="GO:0052717">
    <property type="term" value="F:tRNA-specific adenosine-34 deaminase activity"/>
    <property type="evidence" value="ECO:0007669"/>
    <property type="project" value="UniProtKB-UniRule"/>
</dbReference>
<dbReference type="GO" id="GO:0008270">
    <property type="term" value="F:zinc ion binding"/>
    <property type="evidence" value="ECO:0007669"/>
    <property type="project" value="UniProtKB-UniRule"/>
</dbReference>
<dbReference type="NCBIfam" id="NF008113">
    <property type="entry name" value="PRK10860.1"/>
    <property type="match status" value="1"/>
</dbReference>